<keyword evidence="3" id="KW-1185">Reference proteome</keyword>
<dbReference type="AlphaFoldDB" id="A0A8S3YVX0"/>
<reference evidence="2" key="1">
    <citation type="submission" date="2021-04" db="EMBL/GenBank/DDBJ databases">
        <authorList>
            <consortium name="Molecular Ecology Group"/>
        </authorList>
    </citation>
    <scope>NUCLEOTIDE SEQUENCE</scope>
</reference>
<proteinExistence type="predicted"/>
<organism evidence="2 3">
    <name type="scientific">Candidula unifasciata</name>
    <dbReference type="NCBI Taxonomy" id="100452"/>
    <lineage>
        <taxon>Eukaryota</taxon>
        <taxon>Metazoa</taxon>
        <taxon>Spiralia</taxon>
        <taxon>Lophotrochozoa</taxon>
        <taxon>Mollusca</taxon>
        <taxon>Gastropoda</taxon>
        <taxon>Heterobranchia</taxon>
        <taxon>Euthyneura</taxon>
        <taxon>Panpulmonata</taxon>
        <taxon>Eupulmonata</taxon>
        <taxon>Stylommatophora</taxon>
        <taxon>Helicina</taxon>
        <taxon>Helicoidea</taxon>
        <taxon>Geomitridae</taxon>
        <taxon>Candidula</taxon>
    </lineage>
</organism>
<comment type="caution">
    <text evidence="2">The sequence shown here is derived from an EMBL/GenBank/DDBJ whole genome shotgun (WGS) entry which is preliminary data.</text>
</comment>
<feature type="transmembrane region" description="Helical" evidence="1">
    <location>
        <begin position="12"/>
        <end position="32"/>
    </location>
</feature>
<keyword evidence="1" id="KW-0812">Transmembrane</keyword>
<dbReference type="EMBL" id="CAJHNH020000545">
    <property type="protein sequence ID" value="CAG5118376.1"/>
    <property type="molecule type" value="Genomic_DNA"/>
</dbReference>
<sequence length="175" mass="20044">MIQLMPYLRNFVSAILVKLTECIFLYFLWAVMSDVSCKTIKTQRFEDLSFPAHTLILKENVTCGNYTPGKFVAPTYTCADLRVNGHRLAYGYYSGWETSGVHEFAQLCLMMLKSINVEKLGFKAAYVPKSTCAYINETRKLLKKVSGSEFKWTDFKPGWGWTETIQCMTDVANIR</sequence>
<dbReference type="Proteomes" id="UP000678393">
    <property type="component" value="Unassembled WGS sequence"/>
</dbReference>
<dbReference type="OrthoDB" id="6105033at2759"/>
<evidence type="ECO:0000313" key="2">
    <source>
        <dbReference type="EMBL" id="CAG5118376.1"/>
    </source>
</evidence>
<evidence type="ECO:0000256" key="1">
    <source>
        <dbReference type="SAM" id="Phobius"/>
    </source>
</evidence>
<evidence type="ECO:0000313" key="3">
    <source>
        <dbReference type="Proteomes" id="UP000678393"/>
    </source>
</evidence>
<keyword evidence="1" id="KW-1133">Transmembrane helix</keyword>
<name>A0A8S3YVX0_9EUPU</name>
<keyword evidence="1" id="KW-0472">Membrane</keyword>
<protein>
    <submittedName>
        <fullName evidence="2">Uncharacterized protein</fullName>
    </submittedName>
</protein>
<accession>A0A8S3YVX0</accession>
<gene>
    <name evidence="2" type="ORF">CUNI_LOCUS3934</name>
</gene>